<evidence type="ECO:0000256" key="2">
    <source>
        <dbReference type="ARBA" id="ARBA00022840"/>
    </source>
</evidence>
<dbReference type="PANTHER" id="PTHR43788">
    <property type="entry name" value="DNA2/NAM7 HELICASE FAMILY MEMBER"/>
    <property type="match status" value="1"/>
</dbReference>
<dbReference type="GO" id="GO:0005524">
    <property type="term" value="F:ATP binding"/>
    <property type="evidence" value="ECO:0007669"/>
    <property type="project" value="UniProtKB-KW"/>
</dbReference>
<dbReference type="STRING" id="1229831.M832_07920"/>
<dbReference type="InterPro" id="IPR027417">
    <property type="entry name" value="P-loop_NTPase"/>
</dbReference>
<dbReference type="CDD" id="cd17933">
    <property type="entry name" value="DEXSc_RecD-like"/>
    <property type="match status" value="1"/>
</dbReference>
<dbReference type="NCBIfam" id="TIGR01447">
    <property type="entry name" value="recD"/>
    <property type="match status" value="1"/>
</dbReference>
<dbReference type="CDD" id="cd18809">
    <property type="entry name" value="SF1_C_RecD"/>
    <property type="match status" value="1"/>
</dbReference>
<dbReference type="GO" id="GO:0017116">
    <property type="term" value="F:single-stranded DNA helicase activity"/>
    <property type="evidence" value="ECO:0007669"/>
    <property type="project" value="TreeGrafter"/>
</dbReference>
<name>W8JGK2_9CHLA</name>
<evidence type="ECO:0000313" key="4">
    <source>
        <dbReference type="EMBL" id="AHK63641.1"/>
    </source>
</evidence>
<dbReference type="EC" id="3.1.11.5" evidence="4"/>
<dbReference type="HOGENOM" id="CLU_548242_0_0_0"/>
<dbReference type="PATRIC" id="fig|1229831.3.peg.789"/>
<dbReference type="InterPro" id="IPR050534">
    <property type="entry name" value="Coronavir_polyprotein_1ab"/>
</dbReference>
<evidence type="ECO:0000259" key="3">
    <source>
        <dbReference type="Pfam" id="PF13538"/>
    </source>
</evidence>
<dbReference type="GO" id="GO:0009338">
    <property type="term" value="C:exodeoxyribonuclease V complex"/>
    <property type="evidence" value="ECO:0007669"/>
    <property type="project" value="InterPro"/>
</dbReference>
<dbReference type="GO" id="GO:0006310">
    <property type="term" value="P:DNA recombination"/>
    <property type="evidence" value="ECO:0007669"/>
    <property type="project" value="InterPro"/>
</dbReference>
<dbReference type="Pfam" id="PF13538">
    <property type="entry name" value="UvrD_C_2"/>
    <property type="match status" value="1"/>
</dbReference>
<dbReference type="InterPro" id="IPR006344">
    <property type="entry name" value="RecD"/>
</dbReference>
<dbReference type="RefSeq" id="WP_038500990.1">
    <property type="nucleotide sequence ID" value="NZ_CP006571.1"/>
</dbReference>
<dbReference type="GO" id="GO:0006302">
    <property type="term" value="P:double-strand break repair"/>
    <property type="evidence" value="ECO:0007669"/>
    <property type="project" value="InterPro"/>
</dbReference>
<keyword evidence="1" id="KW-0547">Nucleotide-binding</keyword>
<dbReference type="Proteomes" id="UP000019433">
    <property type="component" value="Chromosome"/>
</dbReference>
<keyword evidence="4" id="KW-0378">Hydrolase</keyword>
<dbReference type="InterPro" id="IPR027785">
    <property type="entry name" value="UvrD-like_helicase_C"/>
</dbReference>
<gene>
    <name evidence="4" type="primary">recD</name>
    <name evidence="4" type="ORF">M832_07920</name>
</gene>
<dbReference type="Gene3D" id="3.40.50.300">
    <property type="entry name" value="P-loop containing nucleotide triphosphate hydrolases"/>
    <property type="match status" value="2"/>
</dbReference>
<dbReference type="PANTHER" id="PTHR43788:SF6">
    <property type="entry name" value="DNA HELICASE B"/>
    <property type="match status" value="1"/>
</dbReference>
<evidence type="ECO:0000256" key="1">
    <source>
        <dbReference type="ARBA" id="ARBA00022741"/>
    </source>
</evidence>
<dbReference type="AlphaFoldDB" id="W8JGK2"/>
<dbReference type="SUPFAM" id="SSF52540">
    <property type="entry name" value="P-loop containing nucleoside triphosphate hydrolases"/>
    <property type="match status" value="1"/>
</dbReference>
<feature type="domain" description="UvrD-like helicase C-terminal" evidence="3">
    <location>
        <begin position="442"/>
        <end position="486"/>
    </location>
</feature>
<protein>
    <submittedName>
        <fullName evidence="4">Exodeoxyribonuclease V, alpha subunit</fullName>
        <ecNumber evidence="4">3.1.11.5</ecNumber>
    </submittedName>
</protein>
<dbReference type="Pfam" id="PF13245">
    <property type="entry name" value="AAA_19"/>
    <property type="match status" value="1"/>
</dbReference>
<dbReference type="eggNOG" id="COG0507">
    <property type="taxonomic scope" value="Bacteria"/>
</dbReference>
<dbReference type="EMBL" id="CP006571">
    <property type="protein sequence ID" value="AHK63641.1"/>
    <property type="molecule type" value="Genomic_DNA"/>
</dbReference>
<proteinExistence type="predicted"/>
<evidence type="ECO:0000313" key="5">
    <source>
        <dbReference type="Proteomes" id="UP000019433"/>
    </source>
</evidence>
<accession>W8JGK2</accession>
<organism evidence="4 5">
    <name type="scientific">Chlamydia avium 10DC88</name>
    <dbReference type="NCBI Taxonomy" id="1229831"/>
    <lineage>
        <taxon>Bacteria</taxon>
        <taxon>Pseudomonadati</taxon>
        <taxon>Chlamydiota</taxon>
        <taxon>Chlamydiia</taxon>
        <taxon>Chlamydiales</taxon>
        <taxon>Chlamydiaceae</taxon>
        <taxon>Chlamydia/Chlamydophila group</taxon>
        <taxon>Chlamydia</taxon>
    </lineage>
</organism>
<reference evidence="4 5" key="1">
    <citation type="journal article" date="2014" name="Syst. Appl. Microbiol.">
        <title>Evidence for the existence of two new members of the family Chlamydiaceae and proposal of Chlamydia avium sp. nov. and Chlamydia gallinacea sp. nov.</title>
        <authorList>
            <person name="Sachse K."/>
            <person name="Laroucau K."/>
            <person name="Riege K."/>
            <person name="Wehner S."/>
            <person name="Dilcher M."/>
            <person name="Creasy H.H."/>
            <person name="Weidmann M."/>
            <person name="Myers G."/>
            <person name="Vorimore F."/>
            <person name="Vicari N."/>
            <person name="Magnino S."/>
            <person name="Liebler-Tenorio E."/>
            <person name="Ruettger A."/>
            <person name="Bavoil P.M."/>
            <person name="Hufert F.T."/>
            <person name="Rossello-Mora R."/>
            <person name="Marz M."/>
        </authorList>
    </citation>
    <scope>NUCLEOTIDE SEQUENCE [LARGE SCALE GENOMIC DNA]</scope>
    <source>
        <strain evidence="4 5">10DC88</strain>
    </source>
</reference>
<keyword evidence="2" id="KW-0067">ATP-binding</keyword>
<dbReference type="KEGG" id="cav:M832_07920"/>
<dbReference type="GO" id="GO:0008854">
    <property type="term" value="F:exodeoxyribonuclease V activity"/>
    <property type="evidence" value="ECO:0007669"/>
    <property type="project" value="UniProtKB-EC"/>
</dbReference>
<sequence length="508" mass="57588">MRSKTSAFISSLNTNVPSALKDSLQQQYILPIDLAFSKRYSRLDSETDFIFLAIFSSLLRSGYPFLSIENGRIFPSIPGISEQLFYNCFANLHRDLLSSLFFVKDNKIYLRTLYHTRENLFHKLSLLSKAVPKYIISDVKNDLLSEEQNQVFQKAIRSCFSLICGGPGTGKTFLAVQIVLTLLRNNPQMRVAVVTPTGKAASHIRQIFASNDILGDRVYIQTIHHFLQEYAYKRCNQVDLLLVDEGSMVTLGLLNSLVNTLSGMRVDGRVLADNLIILGDAQQLPPIGLGAGNPLQDLIAYFPENTLRLQISHRAKTDQIHNLSQAILNKQSLPFTPLPPIHQAISMIKEMFVLSSSQMSLCVLTPMRYGRWGYLHLNHLVFCEMQKTHPDLLIPIMITARYATWGLSNGDTGFLCHKTRRLLFQHCPPIDATTFSHYTYNYVMSVHKSQGSEYDQVIVIVPQGCATFDSSMLYTAITRAKHSVTIWAEETTLRKIIKKRHKYPYEEA</sequence>